<feature type="domain" description="Ribosomal RNA small subunit methyltransferase E methyltransferase" evidence="13">
    <location>
        <begin position="89"/>
        <end position="255"/>
    </location>
</feature>
<dbReference type="InterPro" id="IPR046887">
    <property type="entry name" value="RsmE_PUA-like"/>
</dbReference>
<dbReference type="SUPFAM" id="SSF88697">
    <property type="entry name" value="PUA domain-like"/>
    <property type="match status" value="1"/>
</dbReference>
<comment type="function">
    <text evidence="10 12">Specifically methylates the N3 position of the uracil ring of uridine 1498 (m3U1498) in 16S rRNA. Acts on the fully assembled 30S ribosomal subunit.</text>
</comment>
<comment type="subcellular location">
    <subcellularLocation>
        <location evidence="1 12">Cytoplasm</location>
    </subcellularLocation>
</comment>
<protein>
    <recommendedName>
        <fullName evidence="4 12">Ribosomal RNA small subunit methyltransferase E</fullName>
        <ecNumber evidence="3 12">2.1.1.193</ecNumber>
    </recommendedName>
</protein>
<evidence type="ECO:0000259" key="13">
    <source>
        <dbReference type="Pfam" id="PF04452"/>
    </source>
</evidence>
<dbReference type="Pfam" id="PF20260">
    <property type="entry name" value="PUA_4"/>
    <property type="match status" value="1"/>
</dbReference>
<dbReference type="NCBIfam" id="TIGR00046">
    <property type="entry name" value="RsmE family RNA methyltransferase"/>
    <property type="match status" value="1"/>
</dbReference>
<dbReference type="PANTHER" id="PTHR30027">
    <property type="entry name" value="RIBOSOMAL RNA SMALL SUBUNIT METHYLTRANSFERASE E"/>
    <property type="match status" value="1"/>
</dbReference>
<evidence type="ECO:0000256" key="11">
    <source>
        <dbReference type="ARBA" id="ARBA00047944"/>
    </source>
</evidence>
<dbReference type="Gene3D" id="3.40.1280.10">
    <property type="match status" value="1"/>
</dbReference>
<dbReference type="InterPro" id="IPR029028">
    <property type="entry name" value="Alpha/beta_knot_MTases"/>
</dbReference>
<keyword evidence="7 12" id="KW-0489">Methyltransferase</keyword>
<keyword evidence="6 12" id="KW-0698">rRNA processing</keyword>
<dbReference type="InterPro" id="IPR029026">
    <property type="entry name" value="tRNA_m1G_MTases_N"/>
</dbReference>
<dbReference type="SUPFAM" id="SSF75217">
    <property type="entry name" value="alpha/beta knot"/>
    <property type="match status" value="1"/>
</dbReference>
<dbReference type="EMBL" id="PVWP01000002">
    <property type="protein sequence ID" value="PSB38823.1"/>
    <property type="molecule type" value="Genomic_DNA"/>
</dbReference>
<evidence type="ECO:0000256" key="1">
    <source>
        <dbReference type="ARBA" id="ARBA00004496"/>
    </source>
</evidence>
<evidence type="ECO:0000256" key="9">
    <source>
        <dbReference type="ARBA" id="ARBA00022691"/>
    </source>
</evidence>
<evidence type="ECO:0000256" key="5">
    <source>
        <dbReference type="ARBA" id="ARBA00022490"/>
    </source>
</evidence>
<evidence type="ECO:0000256" key="6">
    <source>
        <dbReference type="ARBA" id="ARBA00022552"/>
    </source>
</evidence>
<dbReference type="InterPro" id="IPR006700">
    <property type="entry name" value="RsmE"/>
</dbReference>
<sequence length="271" mass="29423">MGRELRRLLISPERFAALATGDPSQARLALEPQERHYLERVLRYRPGDRLALVDGVGGLWTAVLDTERGLRLEQDPCAPLQRQASVGPPLELALAVPRREADLVWRMATELGADRLQPLLAERAAPGERCPLERWQGIVREATEQCERLWHPVLAAPQPAGEWLARPTAGIALLATTRREGLPLCSQRLRELVDGTGAGGSNADPTVGIRLAIGPEGGWSPREEERAEAAGWQPVSLGPTILRTATAAVAGLALLADWRALRSASCRPPSP</sequence>
<keyword evidence="8 12" id="KW-0808">Transferase</keyword>
<keyword evidence="16" id="KW-1185">Reference proteome</keyword>
<dbReference type="EC" id="2.1.1.193" evidence="3 12"/>
<evidence type="ECO:0000256" key="12">
    <source>
        <dbReference type="PIRNR" id="PIRNR015601"/>
    </source>
</evidence>
<dbReference type="CDD" id="cd18084">
    <property type="entry name" value="RsmE-like"/>
    <property type="match status" value="1"/>
</dbReference>
<evidence type="ECO:0000256" key="3">
    <source>
        <dbReference type="ARBA" id="ARBA00012328"/>
    </source>
</evidence>
<reference evidence="15 16" key="2">
    <citation type="submission" date="2018-03" db="EMBL/GenBank/DDBJ databases">
        <title>The ancient ancestry and fast evolution of plastids.</title>
        <authorList>
            <person name="Moore K.R."/>
            <person name="Magnabosco C."/>
            <person name="Momper L."/>
            <person name="Gold D.A."/>
            <person name="Bosak T."/>
            <person name="Fournier G.P."/>
        </authorList>
    </citation>
    <scope>NUCLEOTIDE SEQUENCE [LARGE SCALE GENOMIC DNA]</scope>
    <source>
        <strain evidence="15 16">CCALA 015</strain>
    </source>
</reference>
<evidence type="ECO:0000313" key="16">
    <source>
        <dbReference type="Proteomes" id="UP000238218"/>
    </source>
</evidence>
<evidence type="ECO:0000256" key="10">
    <source>
        <dbReference type="ARBA" id="ARBA00025699"/>
    </source>
</evidence>
<keyword evidence="9 12" id="KW-0949">S-adenosyl-L-methionine</keyword>
<comment type="similarity">
    <text evidence="2 12">Belongs to the RNA methyltransferase RsmE family.</text>
</comment>
<evidence type="ECO:0000256" key="4">
    <source>
        <dbReference type="ARBA" id="ARBA00013673"/>
    </source>
</evidence>
<dbReference type="Pfam" id="PF04452">
    <property type="entry name" value="Methyltrans_RNA"/>
    <property type="match status" value="1"/>
</dbReference>
<organism evidence="15 16">
    <name type="scientific">Aphanothece cf. minutissima CCALA 015</name>
    <dbReference type="NCBI Taxonomy" id="2107695"/>
    <lineage>
        <taxon>Bacteria</taxon>
        <taxon>Bacillati</taxon>
        <taxon>Cyanobacteriota</taxon>
        <taxon>Cyanophyceae</taxon>
        <taxon>Oscillatoriophycideae</taxon>
        <taxon>Chroococcales</taxon>
        <taxon>Aphanothecaceae</taxon>
        <taxon>Aphanothece</taxon>
    </lineage>
</organism>
<proteinExistence type="inferred from homology"/>
<dbReference type="PIRSF" id="PIRSF015601">
    <property type="entry name" value="MTase_slr0722"/>
    <property type="match status" value="1"/>
</dbReference>
<dbReference type="NCBIfam" id="NF008697">
    <property type="entry name" value="PRK11713.4-1"/>
    <property type="match status" value="1"/>
</dbReference>
<evidence type="ECO:0000313" key="15">
    <source>
        <dbReference type="EMBL" id="PSB38823.1"/>
    </source>
</evidence>
<dbReference type="RefSeq" id="WP_106220091.1">
    <property type="nucleotide sequence ID" value="NZ_PVWP01000002.1"/>
</dbReference>
<accession>A0ABX5FD28</accession>
<feature type="domain" description="Ribosomal RNA small subunit methyltransferase E PUA-like" evidence="14">
    <location>
        <begin position="31"/>
        <end position="64"/>
    </location>
</feature>
<evidence type="ECO:0000256" key="7">
    <source>
        <dbReference type="ARBA" id="ARBA00022603"/>
    </source>
</evidence>
<dbReference type="Proteomes" id="UP000238218">
    <property type="component" value="Unassembled WGS sequence"/>
</dbReference>
<dbReference type="InterPro" id="IPR046886">
    <property type="entry name" value="RsmE_MTase_dom"/>
</dbReference>
<evidence type="ECO:0000256" key="8">
    <source>
        <dbReference type="ARBA" id="ARBA00022679"/>
    </source>
</evidence>
<evidence type="ECO:0000256" key="2">
    <source>
        <dbReference type="ARBA" id="ARBA00005528"/>
    </source>
</evidence>
<reference evidence="15 16" key="1">
    <citation type="submission" date="2018-02" db="EMBL/GenBank/DDBJ databases">
        <authorList>
            <person name="Moore K."/>
            <person name="Momper L."/>
        </authorList>
    </citation>
    <scope>NUCLEOTIDE SEQUENCE [LARGE SCALE GENOMIC DNA]</scope>
    <source>
        <strain evidence="15 16">CCALA 015</strain>
    </source>
</reference>
<dbReference type="InterPro" id="IPR015947">
    <property type="entry name" value="PUA-like_sf"/>
</dbReference>
<gene>
    <name evidence="15" type="ORF">C7B81_04545</name>
</gene>
<dbReference type="PANTHER" id="PTHR30027:SF3">
    <property type="entry name" value="16S RRNA (URACIL(1498)-N(3))-METHYLTRANSFERASE"/>
    <property type="match status" value="1"/>
</dbReference>
<comment type="catalytic activity">
    <reaction evidence="11 12">
        <text>uridine(1498) in 16S rRNA + S-adenosyl-L-methionine = N(3)-methyluridine(1498) in 16S rRNA + S-adenosyl-L-homocysteine + H(+)</text>
        <dbReference type="Rhea" id="RHEA:42920"/>
        <dbReference type="Rhea" id="RHEA-COMP:10283"/>
        <dbReference type="Rhea" id="RHEA-COMP:10284"/>
        <dbReference type="ChEBI" id="CHEBI:15378"/>
        <dbReference type="ChEBI" id="CHEBI:57856"/>
        <dbReference type="ChEBI" id="CHEBI:59789"/>
        <dbReference type="ChEBI" id="CHEBI:65315"/>
        <dbReference type="ChEBI" id="CHEBI:74502"/>
        <dbReference type="EC" id="2.1.1.193"/>
    </reaction>
</comment>
<comment type="caution">
    <text evidence="15">The sequence shown here is derived from an EMBL/GenBank/DDBJ whole genome shotgun (WGS) entry which is preliminary data.</text>
</comment>
<keyword evidence="5 12" id="KW-0963">Cytoplasm</keyword>
<evidence type="ECO:0000259" key="14">
    <source>
        <dbReference type="Pfam" id="PF20260"/>
    </source>
</evidence>
<name>A0ABX5FD28_9CHRO</name>